<reference evidence="1 3" key="1">
    <citation type="journal article" date="2008" name="Science">
        <title>The Physcomitrella genome reveals evolutionary insights into the conquest of land by plants.</title>
        <authorList>
            <person name="Rensing S."/>
            <person name="Lang D."/>
            <person name="Zimmer A."/>
            <person name="Terry A."/>
            <person name="Salamov A."/>
            <person name="Shapiro H."/>
            <person name="Nishiyama T."/>
            <person name="Perroud P.-F."/>
            <person name="Lindquist E."/>
            <person name="Kamisugi Y."/>
            <person name="Tanahashi T."/>
            <person name="Sakakibara K."/>
            <person name="Fujita T."/>
            <person name="Oishi K."/>
            <person name="Shin-I T."/>
            <person name="Kuroki Y."/>
            <person name="Toyoda A."/>
            <person name="Suzuki Y."/>
            <person name="Hashimoto A."/>
            <person name="Yamaguchi K."/>
            <person name="Sugano A."/>
            <person name="Kohara Y."/>
            <person name="Fujiyama A."/>
            <person name="Anterola A."/>
            <person name="Aoki S."/>
            <person name="Ashton N."/>
            <person name="Barbazuk W.B."/>
            <person name="Barker E."/>
            <person name="Bennetzen J."/>
            <person name="Bezanilla M."/>
            <person name="Blankenship R."/>
            <person name="Cho S.H."/>
            <person name="Dutcher S."/>
            <person name="Estelle M."/>
            <person name="Fawcett J.A."/>
            <person name="Gundlach H."/>
            <person name="Hanada K."/>
            <person name="Heyl A."/>
            <person name="Hicks K.A."/>
            <person name="Hugh J."/>
            <person name="Lohr M."/>
            <person name="Mayer K."/>
            <person name="Melkozernov A."/>
            <person name="Murata T."/>
            <person name="Nelson D."/>
            <person name="Pils B."/>
            <person name="Prigge M."/>
            <person name="Reiss B."/>
            <person name="Renner T."/>
            <person name="Rombauts S."/>
            <person name="Rushton P."/>
            <person name="Sanderfoot A."/>
            <person name="Schween G."/>
            <person name="Shiu S.-H."/>
            <person name="Stueber K."/>
            <person name="Theodoulou F.L."/>
            <person name="Tu H."/>
            <person name="Van de Peer Y."/>
            <person name="Verrier P.J."/>
            <person name="Waters E."/>
            <person name="Wood A."/>
            <person name="Yang L."/>
            <person name="Cove D."/>
            <person name="Cuming A."/>
            <person name="Hasebe M."/>
            <person name="Lucas S."/>
            <person name="Mishler D.B."/>
            <person name="Reski R."/>
            <person name="Grigoriev I."/>
            <person name="Quatrano R.S."/>
            <person name="Boore J.L."/>
        </authorList>
    </citation>
    <scope>NUCLEOTIDE SEQUENCE [LARGE SCALE GENOMIC DNA]</scope>
    <source>
        <strain evidence="2 3">cv. Gransden 2004</strain>
    </source>
</reference>
<dbReference type="Gramene" id="Pp3c11_24780V3.2">
    <property type="protein sequence ID" value="PAC:32956262.CDS.1"/>
    <property type="gene ID" value="Pp3c11_24780"/>
</dbReference>
<accession>A0A2K1JW65</accession>
<dbReference type="EMBL" id="ABEU02000011">
    <property type="protein sequence ID" value="PNR45768.1"/>
    <property type="molecule type" value="Genomic_DNA"/>
</dbReference>
<name>A0A2K1JW65_PHYPA</name>
<dbReference type="EnsemblPlants" id="Pp3c11_24780V3.1">
    <property type="protein sequence ID" value="PAC:32956261.CDS.1"/>
    <property type="gene ID" value="Pp3c11_24780"/>
</dbReference>
<organism evidence="1">
    <name type="scientific">Physcomitrium patens</name>
    <name type="common">Spreading-leaved earth moss</name>
    <name type="synonym">Physcomitrella patens</name>
    <dbReference type="NCBI Taxonomy" id="3218"/>
    <lineage>
        <taxon>Eukaryota</taxon>
        <taxon>Viridiplantae</taxon>
        <taxon>Streptophyta</taxon>
        <taxon>Embryophyta</taxon>
        <taxon>Bryophyta</taxon>
        <taxon>Bryophytina</taxon>
        <taxon>Bryopsida</taxon>
        <taxon>Funariidae</taxon>
        <taxon>Funariales</taxon>
        <taxon>Funariaceae</taxon>
        <taxon>Physcomitrium</taxon>
    </lineage>
</organism>
<protein>
    <submittedName>
        <fullName evidence="1 2">Uncharacterized protein</fullName>
    </submittedName>
</protein>
<gene>
    <name evidence="1" type="ORF">PHYPA_015539</name>
</gene>
<dbReference type="PaxDb" id="3218-PP1S138_158V6.1"/>
<evidence type="ECO:0000313" key="1">
    <source>
        <dbReference type="EMBL" id="PNR45768.1"/>
    </source>
</evidence>
<keyword evidence="3" id="KW-1185">Reference proteome</keyword>
<evidence type="ECO:0000313" key="2">
    <source>
        <dbReference type="EnsemblPlants" id="PAC:32956261.CDS.1"/>
    </source>
</evidence>
<dbReference type="InParanoid" id="A0A2K1JW65"/>
<dbReference type="AlphaFoldDB" id="A0A2K1JW65"/>
<reference evidence="1 3" key="2">
    <citation type="journal article" date="2018" name="Plant J.">
        <title>The Physcomitrella patens chromosome-scale assembly reveals moss genome structure and evolution.</title>
        <authorList>
            <person name="Lang D."/>
            <person name="Ullrich K.K."/>
            <person name="Murat F."/>
            <person name="Fuchs J."/>
            <person name="Jenkins J."/>
            <person name="Haas F.B."/>
            <person name="Piednoel M."/>
            <person name="Gundlach H."/>
            <person name="Van Bel M."/>
            <person name="Meyberg R."/>
            <person name="Vives C."/>
            <person name="Morata J."/>
            <person name="Symeonidi A."/>
            <person name="Hiss M."/>
            <person name="Muchero W."/>
            <person name="Kamisugi Y."/>
            <person name="Saleh O."/>
            <person name="Blanc G."/>
            <person name="Decker E.L."/>
            <person name="van Gessel N."/>
            <person name="Grimwood J."/>
            <person name="Hayes R.D."/>
            <person name="Graham S.W."/>
            <person name="Gunter L.E."/>
            <person name="McDaniel S.F."/>
            <person name="Hoernstein S.N.W."/>
            <person name="Larsson A."/>
            <person name="Li F.W."/>
            <person name="Perroud P.F."/>
            <person name="Phillips J."/>
            <person name="Ranjan P."/>
            <person name="Rokshar D.S."/>
            <person name="Rothfels C.J."/>
            <person name="Schneider L."/>
            <person name="Shu S."/>
            <person name="Stevenson D.W."/>
            <person name="Thummler F."/>
            <person name="Tillich M."/>
            <person name="Villarreal Aguilar J.C."/>
            <person name="Widiez T."/>
            <person name="Wong G.K."/>
            <person name="Wymore A."/>
            <person name="Zhang Y."/>
            <person name="Zimmer A.D."/>
            <person name="Quatrano R.S."/>
            <person name="Mayer K.F.X."/>
            <person name="Goodstein D."/>
            <person name="Casacuberta J.M."/>
            <person name="Vandepoele K."/>
            <person name="Reski R."/>
            <person name="Cuming A.C."/>
            <person name="Tuskan G.A."/>
            <person name="Maumus F."/>
            <person name="Salse J."/>
            <person name="Schmutz J."/>
            <person name="Rensing S.A."/>
        </authorList>
    </citation>
    <scope>NUCLEOTIDE SEQUENCE [LARGE SCALE GENOMIC DNA]</scope>
    <source>
        <strain evidence="2 3">cv. Gransden 2004</strain>
    </source>
</reference>
<evidence type="ECO:0000313" key="3">
    <source>
        <dbReference type="Proteomes" id="UP000006727"/>
    </source>
</evidence>
<dbReference type="Proteomes" id="UP000006727">
    <property type="component" value="Chromosome 11"/>
</dbReference>
<sequence length="136" mass="15701">MERIEVQNWFMETAPPQIISVGKLSRESKYEMILENSIVLSSEYLGNTASLVTLGAMAPATVISVKKKAYAIGVDIIWEETMHYAEYFVFEAADVILSQCWECEENARPPYLCHFYIRAPWTHQTLDLLHHLHRPK</sequence>
<proteinExistence type="predicted"/>
<dbReference type="Gramene" id="Pp3c11_24780V3.1">
    <property type="protein sequence ID" value="PAC:32956261.CDS.1"/>
    <property type="gene ID" value="Pp3c11_24780"/>
</dbReference>
<dbReference type="EnsemblPlants" id="Pp3c11_24780V3.2">
    <property type="protein sequence ID" value="PAC:32956262.CDS.1"/>
    <property type="gene ID" value="Pp3c11_24780"/>
</dbReference>
<reference evidence="2" key="3">
    <citation type="submission" date="2020-12" db="UniProtKB">
        <authorList>
            <consortium name="EnsemblPlants"/>
        </authorList>
    </citation>
    <scope>IDENTIFICATION</scope>
</reference>